<dbReference type="InterPro" id="IPR012337">
    <property type="entry name" value="RNaseH-like_sf"/>
</dbReference>
<evidence type="ECO:0000313" key="2">
    <source>
        <dbReference type="EMBL" id="KAJ8964622.1"/>
    </source>
</evidence>
<proteinExistence type="predicted"/>
<organism evidence="2 3">
    <name type="scientific">Molorchus minor</name>
    <dbReference type="NCBI Taxonomy" id="1323400"/>
    <lineage>
        <taxon>Eukaryota</taxon>
        <taxon>Metazoa</taxon>
        <taxon>Ecdysozoa</taxon>
        <taxon>Arthropoda</taxon>
        <taxon>Hexapoda</taxon>
        <taxon>Insecta</taxon>
        <taxon>Pterygota</taxon>
        <taxon>Neoptera</taxon>
        <taxon>Endopterygota</taxon>
        <taxon>Coleoptera</taxon>
        <taxon>Polyphaga</taxon>
        <taxon>Cucujiformia</taxon>
        <taxon>Chrysomeloidea</taxon>
        <taxon>Cerambycidae</taxon>
        <taxon>Lamiinae</taxon>
        <taxon>Monochamini</taxon>
        <taxon>Molorchus</taxon>
    </lineage>
</organism>
<gene>
    <name evidence="2" type="ORF">NQ317_012440</name>
</gene>
<evidence type="ECO:0000313" key="3">
    <source>
        <dbReference type="Proteomes" id="UP001162164"/>
    </source>
</evidence>
<sequence length="618" mass="71464">MSSSSSSSSENDGPSTSKKLKNKNGSGKAVVKHHRPQKYRKAWESMADFKGWLTEATGRNSGKAFCRACNTIVTAEITVIKKHSKSAKHVRMVKGIPKTNISDMFKKVENRPLDVQIKYAEIKLTGFLTEHNISFRCVDHLTDILKECFPDSKIAKNIKLHRTKATKIATNVLGFCSQQDINVLLKITKLSLIIDEATDIASVKTLCICVRFFHPKFGKIVTLFWNLIQLFSGDEPNQANIGATSERLFTAIRDEFSSKGIPLTNIIGFGSDGCNTMFGQQNSVASKLKDALPGVVVQKCICHSLHLCASEACKCLPRRCEDMARNIYNFFKNSAKRQAMFKEFQVFCDVDPHQILRPAQTRWLSLLSVVKRILEQWEPLRLFFTSTYIEHRVLASEEIYNDLNDKAIKLFYLFLEWVLPKFVDMNKYFQSEKVVIMELHTQMVNTYKDLLVAYMDPQYVRQTDIDKIDPANNAKFISLNIIYLGIGVLRNINDLTNDIRQDFYERCRRFLITSCLEIKKRYNFADPILSKLNMLKTCNIKHVNTLFPLMELLPRICDPQQDIKNMQRIDDQWRNLQNVEELPIEEELDVFYFKLVFLIRDFFYYQTVIWPPKHESEI</sequence>
<dbReference type="PANTHER" id="PTHR37162:SF1">
    <property type="entry name" value="BED-TYPE DOMAIN-CONTAINING PROTEIN"/>
    <property type="match status" value="1"/>
</dbReference>
<comment type="caution">
    <text evidence="2">The sequence shown here is derived from an EMBL/GenBank/DDBJ whole genome shotgun (WGS) entry which is preliminary data.</text>
</comment>
<dbReference type="EMBL" id="JAPWTJ010002758">
    <property type="protein sequence ID" value="KAJ8964622.1"/>
    <property type="molecule type" value="Genomic_DNA"/>
</dbReference>
<evidence type="ECO:0000256" key="1">
    <source>
        <dbReference type="SAM" id="MobiDB-lite"/>
    </source>
</evidence>
<protein>
    <recommendedName>
        <fullName evidence="4">DUF4371 domain-containing protein</fullName>
    </recommendedName>
</protein>
<feature type="region of interest" description="Disordered" evidence="1">
    <location>
        <begin position="1"/>
        <end position="37"/>
    </location>
</feature>
<dbReference type="PANTHER" id="PTHR37162">
    <property type="entry name" value="HAT FAMILY DIMERISATION DOMAINCONTAINING PROTEIN-RELATED"/>
    <property type="match status" value="1"/>
</dbReference>
<reference evidence="2" key="1">
    <citation type="journal article" date="2023" name="Insect Mol. Biol.">
        <title>Genome sequencing provides insights into the evolution of gene families encoding plant cell wall-degrading enzymes in longhorned beetles.</title>
        <authorList>
            <person name="Shin N.R."/>
            <person name="Okamura Y."/>
            <person name="Kirsch R."/>
            <person name="Pauchet Y."/>
        </authorList>
    </citation>
    <scope>NUCLEOTIDE SEQUENCE</scope>
    <source>
        <strain evidence="2">MMC_N1</strain>
    </source>
</reference>
<keyword evidence="3" id="KW-1185">Reference proteome</keyword>
<accession>A0ABQ9ISZ2</accession>
<evidence type="ECO:0008006" key="4">
    <source>
        <dbReference type="Google" id="ProtNLM"/>
    </source>
</evidence>
<name>A0ABQ9ISZ2_9CUCU</name>
<dbReference type="SUPFAM" id="SSF53098">
    <property type="entry name" value="Ribonuclease H-like"/>
    <property type="match status" value="1"/>
</dbReference>
<dbReference type="Proteomes" id="UP001162164">
    <property type="component" value="Unassembled WGS sequence"/>
</dbReference>